<feature type="DNA-binding region" description="H-T-H motif" evidence="5">
    <location>
        <begin position="43"/>
        <end position="62"/>
    </location>
</feature>
<sequence>MQQPIDSVWTREPRTSKSPTLSRGQIVRAAMELLDAEGVDALSMRRLGAKLGAGATSIYWHVAHKEELLELVMDEVYGEVPLPDPEVAGWEDAVTVFAYGLRDALFKHPWAVSLITTRPSLGPNAMRLSTRMAAAFGRAGFAGLELDYAGAALLSYVLGATAPEIAWRSMVDRSGLSGEELAEALHETVRRAARDHPDLISRHERYRGRDADVTRAVGFDFGLTCLLDGLRARLARDVGPLTGIDRESRT</sequence>
<evidence type="ECO:0000256" key="1">
    <source>
        <dbReference type="ARBA" id="ARBA00022491"/>
    </source>
</evidence>
<evidence type="ECO:0000256" key="6">
    <source>
        <dbReference type="SAM" id="MobiDB-lite"/>
    </source>
</evidence>
<dbReference type="InterPro" id="IPR050109">
    <property type="entry name" value="HTH-type_TetR-like_transc_reg"/>
</dbReference>
<keyword evidence="2" id="KW-0805">Transcription regulation</keyword>
<feature type="region of interest" description="Disordered" evidence="6">
    <location>
        <begin position="1"/>
        <end position="21"/>
    </location>
</feature>
<comment type="caution">
    <text evidence="8">The sequence shown here is derived from an EMBL/GenBank/DDBJ whole genome shotgun (WGS) entry which is preliminary data.</text>
</comment>
<dbReference type="GO" id="GO:0046677">
    <property type="term" value="P:response to antibiotic"/>
    <property type="evidence" value="ECO:0007669"/>
    <property type="project" value="InterPro"/>
</dbReference>
<proteinExistence type="predicted"/>
<accession>A0A161LH99</accession>
<dbReference type="GO" id="GO:0045892">
    <property type="term" value="P:negative regulation of DNA-templated transcription"/>
    <property type="evidence" value="ECO:0007669"/>
    <property type="project" value="InterPro"/>
</dbReference>
<evidence type="ECO:0000256" key="3">
    <source>
        <dbReference type="ARBA" id="ARBA00023125"/>
    </source>
</evidence>
<dbReference type="GO" id="GO:0003700">
    <property type="term" value="F:DNA-binding transcription factor activity"/>
    <property type="evidence" value="ECO:0007669"/>
    <property type="project" value="TreeGrafter"/>
</dbReference>
<evidence type="ECO:0000259" key="7">
    <source>
        <dbReference type="PROSITE" id="PS50977"/>
    </source>
</evidence>
<dbReference type="GO" id="GO:0000976">
    <property type="term" value="F:transcription cis-regulatory region binding"/>
    <property type="evidence" value="ECO:0007669"/>
    <property type="project" value="TreeGrafter"/>
</dbReference>
<dbReference type="PRINTS" id="PR00400">
    <property type="entry name" value="TETREPRESSOR"/>
</dbReference>
<keyword evidence="9" id="KW-1185">Reference proteome</keyword>
<reference evidence="8 9" key="1">
    <citation type="journal article" date="2016" name="Genome Announc.">
        <title>Draft Genome Sequence of Planomonospora sphaerica JCM9374, a Rare Actinomycete.</title>
        <authorList>
            <person name="Dohra H."/>
            <person name="Suzuki T."/>
            <person name="Inoue Y."/>
            <person name="Kodani S."/>
        </authorList>
    </citation>
    <scope>NUCLEOTIDE SEQUENCE [LARGE SCALE GENOMIC DNA]</scope>
    <source>
        <strain evidence="8 9">JCM 9374</strain>
    </source>
</reference>
<feature type="domain" description="HTH tetR-type" evidence="7">
    <location>
        <begin position="20"/>
        <end position="80"/>
    </location>
</feature>
<evidence type="ECO:0000313" key="9">
    <source>
        <dbReference type="Proteomes" id="UP000077701"/>
    </source>
</evidence>
<organism evidence="8 9">
    <name type="scientific">Planomonospora sphaerica</name>
    <dbReference type="NCBI Taxonomy" id="161355"/>
    <lineage>
        <taxon>Bacteria</taxon>
        <taxon>Bacillati</taxon>
        <taxon>Actinomycetota</taxon>
        <taxon>Actinomycetes</taxon>
        <taxon>Streptosporangiales</taxon>
        <taxon>Streptosporangiaceae</taxon>
        <taxon>Planomonospora</taxon>
    </lineage>
</organism>
<protein>
    <submittedName>
        <fullName evidence="8">TetR family transcriptional regulator</fullName>
    </submittedName>
</protein>
<dbReference type="Pfam" id="PF02909">
    <property type="entry name" value="TetR_C_1"/>
    <property type="match status" value="1"/>
</dbReference>
<name>A0A161LH99_9ACTN</name>
<dbReference type="PANTHER" id="PTHR30055:SF151">
    <property type="entry name" value="TRANSCRIPTIONAL REGULATORY PROTEIN"/>
    <property type="match status" value="1"/>
</dbReference>
<evidence type="ECO:0000256" key="2">
    <source>
        <dbReference type="ARBA" id="ARBA00023015"/>
    </source>
</evidence>
<evidence type="ECO:0000256" key="5">
    <source>
        <dbReference type="PROSITE-ProRule" id="PRU00335"/>
    </source>
</evidence>
<dbReference type="Proteomes" id="UP000077701">
    <property type="component" value="Unassembled WGS sequence"/>
</dbReference>
<dbReference type="SUPFAM" id="SSF46689">
    <property type="entry name" value="Homeodomain-like"/>
    <property type="match status" value="1"/>
</dbReference>
<dbReference type="AlphaFoldDB" id="A0A161LH99"/>
<dbReference type="PRINTS" id="PR00455">
    <property type="entry name" value="HTHTETR"/>
</dbReference>
<keyword evidence="1" id="KW-0678">Repressor</keyword>
<dbReference type="InterPro" id="IPR001647">
    <property type="entry name" value="HTH_TetR"/>
</dbReference>
<dbReference type="InterPro" id="IPR003012">
    <property type="entry name" value="Tet_transcr_reg_TetR"/>
</dbReference>
<dbReference type="SUPFAM" id="SSF48498">
    <property type="entry name" value="Tetracyclin repressor-like, C-terminal domain"/>
    <property type="match status" value="1"/>
</dbReference>
<keyword evidence="4" id="KW-0804">Transcription</keyword>
<dbReference type="RefSeq" id="WP_068897055.1">
    <property type="nucleotide sequence ID" value="NZ_BDCX01000005.1"/>
</dbReference>
<keyword evidence="3 5" id="KW-0238">DNA-binding</keyword>
<dbReference type="InterPro" id="IPR009057">
    <property type="entry name" value="Homeodomain-like_sf"/>
</dbReference>
<dbReference type="Gene3D" id="1.10.357.10">
    <property type="entry name" value="Tetracycline Repressor, domain 2"/>
    <property type="match status" value="1"/>
</dbReference>
<evidence type="ECO:0000313" key="8">
    <source>
        <dbReference type="EMBL" id="GAT67004.1"/>
    </source>
</evidence>
<dbReference type="EMBL" id="BDCX01000005">
    <property type="protein sequence ID" value="GAT67004.1"/>
    <property type="molecule type" value="Genomic_DNA"/>
</dbReference>
<reference evidence="9" key="2">
    <citation type="submission" date="2016-04" db="EMBL/GenBank/DDBJ databases">
        <title>Planomonospora sphaerica JCM9374 whole genome shotgun sequence.</title>
        <authorList>
            <person name="Suzuki T."/>
            <person name="Dohra H."/>
            <person name="Kodani S."/>
        </authorList>
    </citation>
    <scope>NUCLEOTIDE SEQUENCE [LARGE SCALE GENOMIC DNA]</scope>
    <source>
        <strain evidence="9">JCM 9374</strain>
    </source>
</reference>
<dbReference type="PANTHER" id="PTHR30055">
    <property type="entry name" value="HTH-TYPE TRANSCRIPTIONAL REGULATOR RUTR"/>
    <property type="match status" value="1"/>
</dbReference>
<dbReference type="InterPro" id="IPR036271">
    <property type="entry name" value="Tet_transcr_reg_TetR-rel_C_sf"/>
</dbReference>
<dbReference type="Gene3D" id="1.10.10.60">
    <property type="entry name" value="Homeodomain-like"/>
    <property type="match status" value="1"/>
</dbReference>
<evidence type="ECO:0000256" key="4">
    <source>
        <dbReference type="ARBA" id="ARBA00023163"/>
    </source>
</evidence>
<gene>
    <name evidence="8" type="ORF">PS9374_02656</name>
</gene>
<dbReference type="InterPro" id="IPR004111">
    <property type="entry name" value="Repressor_TetR_C"/>
</dbReference>
<dbReference type="Pfam" id="PF00440">
    <property type="entry name" value="TetR_N"/>
    <property type="match status" value="1"/>
</dbReference>
<dbReference type="PROSITE" id="PS50977">
    <property type="entry name" value="HTH_TETR_2"/>
    <property type="match status" value="1"/>
</dbReference>
<dbReference type="STRING" id="161355.PS9374_02656"/>